<keyword evidence="2" id="KW-0325">Glycoprotein</keyword>
<dbReference type="GO" id="GO:0016324">
    <property type="term" value="C:apical plasma membrane"/>
    <property type="evidence" value="ECO:0007669"/>
    <property type="project" value="TreeGrafter"/>
</dbReference>
<evidence type="ECO:0000256" key="1">
    <source>
        <dbReference type="ARBA" id="ARBA00023157"/>
    </source>
</evidence>
<dbReference type="GO" id="GO:0043235">
    <property type="term" value="C:receptor complex"/>
    <property type="evidence" value="ECO:0007669"/>
    <property type="project" value="TreeGrafter"/>
</dbReference>
<dbReference type="EMBL" id="GDRN01094078">
    <property type="protein sequence ID" value="JAI59768.1"/>
    <property type="molecule type" value="Transcribed_RNA"/>
</dbReference>
<dbReference type="SMART" id="SM00192">
    <property type="entry name" value="LDLa"/>
    <property type="match status" value="2"/>
</dbReference>
<dbReference type="SUPFAM" id="SSF57424">
    <property type="entry name" value="LDL receptor-like module"/>
    <property type="match status" value="2"/>
</dbReference>
<proteinExistence type="predicted"/>
<dbReference type="PRINTS" id="PR00261">
    <property type="entry name" value="LDLRECEPTOR"/>
</dbReference>
<organism evidence="5">
    <name type="scientific">Scylla olivacea</name>
    <name type="common">Orange mud crab</name>
    <name type="synonym">Cancer olivacea</name>
    <dbReference type="NCBI Taxonomy" id="85551"/>
    <lineage>
        <taxon>Eukaryota</taxon>
        <taxon>Metazoa</taxon>
        <taxon>Ecdysozoa</taxon>
        <taxon>Arthropoda</taxon>
        <taxon>Crustacea</taxon>
        <taxon>Multicrustacea</taxon>
        <taxon>Malacostraca</taxon>
        <taxon>Eumalacostraca</taxon>
        <taxon>Eucarida</taxon>
        <taxon>Decapoda</taxon>
        <taxon>Pleocyemata</taxon>
        <taxon>Brachyura</taxon>
        <taxon>Eubrachyura</taxon>
        <taxon>Portunoidea</taxon>
        <taxon>Portunidae</taxon>
        <taxon>Portuninae</taxon>
        <taxon>Scylla</taxon>
    </lineage>
</organism>
<feature type="disulfide bond" evidence="3">
    <location>
        <begin position="30"/>
        <end position="42"/>
    </location>
</feature>
<dbReference type="InterPro" id="IPR051221">
    <property type="entry name" value="LDLR-related"/>
</dbReference>
<dbReference type="PANTHER" id="PTHR22722">
    <property type="entry name" value="LOW-DENSITY LIPOPROTEIN RECEPTOR-RELATED PROTEIN 2-RELATED"/>
    <property type="match status" value="1"/>
</dbReference>
<dbReference type="FunFam" id="4.10.400.10:FF:000065">
    <property type="entry name" value="Transmembrane protease serine 7"/>
    <property type="match status" value="1"/>
</dbReference>
<reference evidence="5" key="1">
    <citation type="submission" date="2015-09" db="EMBL/GenBank/DDBJ databases">
        <title>Scylla olivacea transcriptome.</title>
        <authorList>
            <person name="Ikhwanuddin M."/>
        </authorList>
    </citation>
    <scope>NUCLEOTIDE SEQUENCE</scope>
</reference>
<dbReference type="GO" id="GO:0042562">
    <property type="term" value="F:hormone binding"/>
    <property type="evidence" value="ECO:0007669"/>
    <property type="project" value="TreeGrafter"/>
</dbReference>
<feature type="disulfide bond" evidence="3">
    <location>
        <begin position="92"/>
        <end position="107"/>
    </location>
</feature>
<dbReference type="Gene3D" id="4.10.400.10">
    <property type="entry name" value="Low-density Lipoprotein Receptor"/>
    <property type="match status" value="2"/>
</dbReference>
<evidence type="ECO:0000256" key="2">
    <source>
        <dbReference type="ARBA" id="ARBA00023180"/>
    </source>
</evidence>
<dbReference type="GO" id="GO:0006898">
    <property type="term" value="P:receptor-mediated endocytosis"/>
    <property type="evidence" value="ECO:0007669"/>
    <property type="project" value="TreeGrafter"/>
</dbReference>
<feature type="disulfide bond" evidence="3">
    <location>
        <begin position="80"/>
        <end position="98"/>
    </location>
</feature>
<evidence type="ECO:0000256" key="4">
    <source>
        <dbReference type="SAM" id="MobiDB-lite"/>
    </source>
</evidence>
<dbReference type="CDD" id="cd00112">
    <property type="entry name" value="LDLa"/>
    <property type="match status" value="2"/>
</dbReference>
<feature type="disulfide bond" evidence="3">
    <location>
        <begin position="37"/>
        <end position="55"/>
    </location>
</feature>
<accession>A0A0N7ZAT8</accession>
<evidence type="ECO:0000313" key="5">
    <source>
        <dbReference type="EMBL" id="JAI59768.1"/>
    </source>
</evidence>
<feature type="disulfide bond" evidence="3">
    <location>
        <begin position="73"/>
        <end position="85"/>
    </location>
</feature>
<feature type="region of interest" description="Disordered" evidence="4">
    <location>
        <begin position="1"/>
        <end position="27"/>
    </location>
</feature>
<dbReference type="PROSITE" id="PS50068">
    <property type="entry name" value="LDLRA_2"/>
    <property type="match status" value="2"/>
</dbReference>
<dbReference type="Pfam" id="PF00057">
    <property type="entry name" value="Ldl_recept_a"/>
    <property type="match status" value="2"/>
</dbReference>
<name>A0A0N7ZAT8_SCYOL</name>
<dbReference type="PANTHER" id="PTHR22722:SF15">
    <property type="entry name" value="LOW-DENSITY LIPOPROTEIN RECEPTOR-RELATED"/>
    <property type="match status" value="1"/>
</dbReference>
<sequence length="107" mass="11507">MCCQTGEMKGRGRKGGRKKKEEMRNAPRSCHAGYFQCDEGLCIPEALVCDGELNCIAGNDEKNCAREGKARSCFPGYFQCALGNCIPGNLVCDGELNCVTGNDEASC</sequence>
<feature type="disulfide bond" evidence="3">
    <location>
        <begin position="49"/>
        <end position="64"/>
    </location>
</feature>
<protein>
    <submittedName>
        <fullName evidence="5">Uncharacterized protein</fullName>
    </submittedName>
</protein>
<evidence type="ECO:0000256" key="3">
    <source>
        <dbReference type="PROSITE-ProRule" id="PRU00124"/>
    </source>
</evidence>
<dbReference type="AlphaFoldDB" id="A0A0N7ZAT8"/>
<dbReference type="InterPro" id="IPR036055">
    <property type="entry name" value="LDL_receptor-like_sf"/>
</dbReference>
<keyword evidence="1 3" id="KW-1015">Disulfide bond</keyword>
<dbReference type="InterPro" id="IPR002172">
    <property type="entry name" value="LDrepeatLR_classA_rpt"/>
</dbReference>